<dbReference type="EMBL" id="MU004433">
    <property type="protein sequence ID" value="KAF2651145.1"/>
    <property type="molecule type" value="Genomic_DNA"/>
</dbReference>
<dbReference type="InterPro" id="IPR050300">
    <property type="entry name" value="GDXG_lipolytic_enzyme"/>
</dbReference>
<dbReference type="SUPFAM" id="SSF53474">
    <property type="entry name" value="alpha/beta-Hydrolases"/>
    <property type="match status" value="1"/>
</dbReference>
<dbReference type="Gene3D" id="3.40.50.1820">
    <property type="entry name" value="alpha/beta hydrolase"/>
    <property type="match status" value="1"/>
</dbReference>
<feature type="domain" description="Alpha/beta hydrolase fold-3" evidence="2">
    <location>
        <begin position="92"/>
        <end position="276"/>
    </location>
</feature>
<keyword evidence="4" id="KW-1185">Reference proteome</keyword>
<evidence type="ECO:0000259" key="2">
    <source>
        <dbReference type="Pfam" id="PF07859"/>
    </source>
</evidence>
<evidence type="ECO:0000313" key="4">
    <source>
        <dbReference type="Proteomes" id="UP000799324"/>
    </source>
</evidence>
<name>A0A6A6STR5_9PLEO</name>
<evidence type="ECO:0000313" key="3">
    <source>
        <dbReference type="EMBL" id="KAF2651145.1"/>
    </source>
</evidence>
<dbReference type="Pfam" id="PF07859">
    <property type="entry name" value="Abhydrolase_3"/>
    <property type="match status" value="1"/>
</dbReference>
<dbReference type="InterPro" id="IPR013094">
    <property type="entry name" value="AB_hydrolase_3"/>
</dbReference>
<dbReference type="OrthoDB" id="408631at2759"/>
<keyword evidence="1 3" id="KW-0378">Hydrolase</keyword>
<dbReference type="InterPro" id="IPR029058">
    <property type="entry name" value="AB_hydrolase_fold"/>
</dbReference>
<accession>A0A6A6STR5</accession>
<dbReference type="PANTHER" id="PTHR48081">
    <property type="entry name" value="AB HYDROLASE SUPERFAMILY PROTEIN C4A8.06C"/>
    <property type="match status" value="1"/>
</dbReference>
<dbReference type="Proteomes" id="UP000799324">
    <property type="component" value="Unassembled WGS sequence"/>
</dbReference>
<protein>
    <submittedName>
        <fullName evidence="3">Alpha/beta-hydrolase</fullName>
    </submittedName>
</protein>
<dbReference type="PANTHER" id="PTHR48081:SF8">
    <property type="entry name" value="ALPHA_BETA HYDROLASE FOLD-3 DOMAIN-CONTAINING PROTEIN-RELATED"/>
    <property type="match status" value="1"/>
</dbReference>
<gene>
    <name evidence="3" type="ORF">K491DRAFT_696691</name>
</gene>
<dbReference type="AlphaFoldDB" id="A0A6A6STR5"/>
<proteinExistence type="predicted"/>
<reference evidence="3" key="1">
    <citation type="journal article" date="2020" name="Stud. Mycol.">
        <title>101 Dothideomycetes genomes: a test case for predicting lifestyles and emergence of pathogens.</title>
        <authorList>
            <person name="Haridas S."/>
            <person name="Albert R."/>
            <person name="Binder M."/>
            <person name="Bloem J."/>
            <person name="Labutti K."/>
            <person name="Salamov A."/>
            <person name="Andreopoulos B."/>
            <person name="Baker S."/>
            <person name="Barry K."/>
            <person name="Bills G."/>
            <person name="Bluhm B."/>
            <person name="Cannon C."/>
            <person name="Castanera R."/>
            <person name="Culley D."/>
            <person name="Daum C."/>
            <person name="Ezra D."/>
            <person name="Gonzalez J."/>
            <person name="Henrissat B."/>
            <person name="Kuo A."/>
            <person name="Liang C."/>
            <person name="Lipzen A."/>
            <person name="Lutzoni F."/>
            <person name="Magnuson J."/>
            <person name="Mondo S."/>
            <person name="Nolan M."/>
            <person name="Ohm R."/>
            <person name="Pangilinan J."/>
            <person name="Park H.-J."/>
            <person name="Ramirez L."/>
            <person name="Alfaro M."/>
            <person name="Sun H."/>
            <person name="Tritt A."/>
            <person name="Yoshinaga Y."/>
            <person name="Zwiers L.-H."/>
            <person name="Turgeon B."/>
            <person name="Goodwin S."/>
            <person name="Spatafora J."/>
            <person name="Crous P."/>
            <person name="Grigoriev I."/>
        </authorList>
    </citation>
    <scope>NUCLEOTIDE SEQUENCE</scope>
    <source>
        <strain evidence="3">CBS 122681</strain>
    </source>
</reference>
<evidence type="ECO:0000256" key="1">
    <source>
        <dbReference type="ARBA" id="ARBA00022801"/>
    </source>
</evidence>
<organism evidence="3 4">
    <name type="scientific">Lophiostoma macrostomum CBS 122681</name>
    <dbReference type="NCBI Taxonomy" id="1314788"/>
    <lineage>
        <taxon>Eukaryota</taxon>
        <taxon>Fungi</taxon>
        <taxon>Dikarya</taxon>
        <taxon>Ascomycota</taxon>
        <taxon>Pezizomycotina</taxon>
        <taxon>Dothideomycetes</taxon>
        <taxon>Pleosporomycetidae</taxon>
        <taxon>Pleosporales</taxon>
        <taxon>Lophiostomataceae</taxon>
        <taxon>Lophiostoma</taxon>
    </lineage>
</organism>
<dbReference type="GO" id="GO:0016787">
    <property type="term" value="F:hydrolase activity"/>
    <property type="evidence" value="ECO:0007669"/>
    <property type="project" value="UniProtKB-KW"/>
</dbReference>
<sequence>MDFSQYGGPSQEWLAVEKTLPALTYDLNTDPKELRTVVNQGREEASAAAMKVLAPKVKTQDFTIPTRDGSSIEARSYWPVDKPAGETLPVYLFFHGGGFIFGTLSSEDATCASTAINAGVVVFNVNYRHSPEHTHPTAFYDSQDAFAYLHEHIADIGGDPEKVVVGGISAGGQISASLALEQNLGVACQNLPKIAGQILMIPCVAHPDNYAEGPGKKLKSPEVSSYVENEHAPLLPKKTVEFFVKLLGSDPKELKDSKISPVNYEANEVKGLPPAIFGESACPVCEMRNSTLSLETAQEMLMGHAG</sequence>